<dbReference type="RefSeq" id="WP_148134599.1">
    <property type="nucleotide sequence ID" value="NZ_CP017634.1"/>
</dbReference>
<reference evidence="2 3" key="1">
    <citation type="submission" date="2016-10" db="EMBL/GenBank/DDBJ databases">
        <title>Complete Genome Sequence of Peptococcaceae strain DCMF.</title>
        <authorList>
            <person name="Edwards R.J."/>
            <person name="Holland S.I."/>
            <person name="Deshpande N.P."/>
            <person name="Wong Y.K."/>
            <person name="Ertan H."/>
            <person name="Manefield M."/>
            <person name="Russell T.L."/>
            <person name="Lee M.J."/>
        </authorList>
    </citation>
    <scope>NUCLEOTIDE SEQUENCE [LARGE SCALE GENOMIC DNA]</scope>
    <source>
        <strain evidence="2 3">DCMF</strain>
    </source>
</reference>
<keyword evidence="2" id="KW-0645">Protease</keyword>
<dbReference type="PANTHER" id="PTHR34448:SF1">
    <property type="entry name" value="BLL6088 PROTEIN"/>
    <property type="match status" value="1"/>
</dbReference>
<evidence type="ECO:0000313" key="2">
    <source>
        <dbReference type="EMBL" id="ATW25342.1"/>
    </source>
</evidence>
<dbReference type="PANTHER" id="PTHR34448">
    <property type="entry name" value="AMINOPEPTIDASE"/>
    <property type="match status" value="1"/>
</dbReference>
<dbReference type="InterPro" id="IPR052170">
    <property type="entry name" value="M29_Exopeptidase"/>
</dbReference>
<dbReference type="OrthoDB" id="9803993at2"/>
<evidence type="ECO:0000256" key="1">
    <source>
        <dbReference type="ARBA" id="ARBA00022723"/>
    </source>
</evidence>
<dbReference type="Pfam" id="PF26233">
    <property type="entry name" value="NicX"/>
    <property type="match status" value="1"/>
</dbReference>
<keyword evidence="3" id="KW-1185">Reference proteome</keyword>
<evidence type="ECO:0000313" key="3">
    <source>
        <dbReference type="Proteomes" id="UP000323521"/>
    </source>
</evidence>
<keyword evidence="2" id="KW-0031">Aminopeptidase</keyword>
<dbReference type="InterPro" id="IPR058739">
    <property type="entry name" value="NicX"/>
</dbReference>
<dbReference type="Proteomes" id="UP000323521">
    <property type="component" value="Chromosome"/>
</dbReference>
<accession>A0A3G1KS67</accession>
<proteinExistence type="predicted"/>
<sequence>MYQSDLQLATDLLVNDLLKTKKGEVFVITADTETDRQVVEFLSRSATMAGAKALIAWVATPLSVSEAADVYLPLEPLCGLLEKADIWVELNVQWLLYSTPYYFAMKNNQNLRHFCLTGANAQTMIRCVGQIDYPAMRRFSRALHEKIKKAKRVDMIAPSGAEISFENVAGRPISCKLGQADRPGTHLFVGQISWTPALESINGTIVLDGSVAPDIGLIHTPIKIHVQQGKIVSLSGGKEAQAYESWLRSFHHPQMLSVAHAGIGFNPGASLAGDILQDQRVWGSTTWGFGSIGAGLLPPNGIPAPSHSDAVSLNTSIILDGEALWINGEVVSEDLQEDAKRIKRAC</sequence>
<keyword evidence="1" id="KW-0479">Metal-binding</keyword>
<dbReference type="KEGG" id="fwa:DCMF_11695"/>
<protein>
    <submittedName>
        <fullName evidence="2">Leucyl aminopeptidase</fullName>
    </submittedName>
</protein>
<dbReference type="SUPFAM" id="SSF144052">
    <property type="entry name" value="Thermophilic metalloprotease-like"/>
    <property type="match status" value="1"/>
</dbReference>
<organism evidence="2 3">
    <name type="scientific">Formimonas warabiya</name>
    <dbReference type="NCBI Taxonomy" id="1761012"/>
    <lineage>
        <taxon>Bacteria</taxon>
        <taxon>Bacillati</taxon>
        <taxon>Bacillota</taxon>
        <taxon>Clostridia</taxon>
        <taxon>Eubacteriales</taxon>
        <taxon>Peptococcaceae</taxon>
        <taxon>Candidatus Formimonas</taxon>
    </lineage>
</organism>
<dbReference type="GO" id="GO:0046872">
    <property type="term" value="F:metal ion binding"/>
    <property type="evidence" value="ECO:0007669"/>
    <property type="project" value="UniProtKB-KW"/>
</dbReference>
<gene>
    <name evidence="2" type="ORF">DCMF_11695</name>
</gene>
<dbReference type="GO" id="GO:0004177">
    <property type="term" value="F:aminopeptidase activity"/>
    <property type="evidence" value="ECO:0007669"/>
    <property type="project" value="UniProtKB-KW"/>
</dbReference>
<keyword evidence="2" id="KW-0378">Hydrolase</keyword>
<dbReference type="AlphaFoldDB" id="A0A3G1KS67"/>
<dbReference type="EMBL" id="CP017634">
    <property type="protein sequence ID" value="ATW25342.1"/>
    <property type="molecule type" value="Genomic_DNA"/>
</dbReference>
<name>A0A3G1KS67_FORW1</name>